<evidence type="ECO:0000256" key="1">
    <source>
        <dbReference type="SAM" id="MobiDB-lite"/>
    </source>
</evidence>
<evidence type="ECO:0000313" key="3">
    <source>
        <dbReference type="EMBL" id="QEL17898.1"/>
    </source>
</evidence>
<name>A0A5C1ALV8_9BACT</name>
<feature type="compositionally biased region" description="Basic and acidic residues" evidence="1">
    <location>
        <begin position="143"/>
        <end position="156"/>
    </location>
</feature>
<evidence type="ECO:0000313" key="4">
    <source>
        <dbReference type="Proteomes" id="UP000324974"/>
    </source>
</evidence>
<keyword evidence="4" id="KW-1185">Reference proteome</keyword>
<reference evidence="4" key="1">
    <citation type="submission" date="2019-08" db="EMBL/GenBank/DDBJ databases">
        <title>Limnoglobus roseus gen. nov., sp. nov., a novel freshwater planctomycete with a giant genome from the family Gemmataceae.</title>
        <authorList>
            <person name="Kulichevskaya I.S."/>
            <person name="Naumoff D.G."/>
            <person name="Miroshnikov K."/>
            <person name="Ivanova A."/>
            <person name="Philippov D.A."/>
            <person name="Hakobyan A."/>
            <person name="Rijpstra I.C."/>
            <person name="Sinninghe Damste J.S."/>
            <person name="Liesack W."/>
            <person name="Dedysh S.N."/>
        </authorList>
    </citation>
    <scope>NUCLEOTIDE SEQUENCE [LARGE SCALE GENOMIC DNA]</scope>
    <source>
        <strain evidence="4">PX52</strain>
    </source>
</reference>
<dbReference type="OrthoDB" id="272812at2"/>
<dbReference type="PROSITE" id="PS51257">
    <property type="entry name" value="PROKAR_LIPOPROTEIN"/>
    <property type="match status" value="1"/>
</dbReference>
<dbReference type="RefSeq" id="WP_149112451.1">
    <property type="nucleotide sequence ID" value="NZ_CP042425.1"/>
</dbReference>
<feature type="region of interest" description="Disordered" evidence="1">
    <location>
        <begin position="132"/>
        <end position="156"/>
    </location>
</feature>
<dbReference type="Pfam" id="PF08308">
    <property type="entry name" value="PEGA"/>
    <property type="match status" value="1"/>
</dbReference>
<sequence length="156" mass="17807">MMPWGRKSAIVLSVVTLLAAGGGCVERRFVVQTNAPGAQVYVNNQAAGPSPADVRWDYTGVYEFRAVAQGYEPLVERIKIRPKWYEYPGLDFFFEAVYPFHIEDVRRISLELRPAELVRTDELLDAAERLREQGHNLPPPKYPEAEQPKRDPLLPR</sequence>
<dbReference type="Proteomes" id="UP000324974">
    <property type="component" value="Chromosome"/>
</dbReference>
<dbReference type="KEGG" id="lrs:PX52LOC_04910"/>
<organism evidence="3 4">
    <name type="scientific">Limnoglobus roseus</name>
    <dbReference type="NCBI Taxonomy" id="2598579"/>
    <lineage>
        <taxon>Bacteria</taxon>
        <taxon>Pseudomonadati</taxon>
        <taxon>Planctomycetota</taxon>
        <taxon>Planctomycetia</taxon>
        <taxon>Gemmatales</taxon>
        <taxon>Gemmataceae</taxon>
        <taxon>Limnoglobus</taxon>
    </lineage>
</organism>
<dbReference type="AlphaFoldDB" id="A0A5C1ALV8"/>
<evidence type="ECO:0000259" key="2">
    <source>
        <dbReference type="Pfam" id="PF08308"/>
    </source>
</evidence>
<dbReference type="InterPro" id="IPR013229">
    <property type="entry name" value="PEGA"/>
</dbReference>
<gene>
    <name evidence="3" type="ORF">PX52LOC_04910</name>
</gene>
<accession>A0A5C1ALV8</accession>
<dbReference type="EMBL" id="CP042425">
    <property type="protein sequence ID" value="QEL17898.1"/>
    <property type="molecule type" value="Genomic_DNA"/>
</dbReference>
<proteinExistence type="predicted"/>
<feature type="domain" description="PEGA" evidence="2">
    <location>
        <begin position="30"/>
        <end position="82"/>
    </location>
</feature>
<protein>
    <submittedName>
        <fullName evidence="3">PEGA domain-containing protein</fullName>
    </submittedName>
</protein>